<dbReference type="Proteomes" id="UP000003947">
    <property type="component" value="Unassembled WGS sequence"/>
</dbReference>
<evidence type="ECO:0000313" key="2">
    <source>
        <dbReference type="Proteomes" id="UP000003947"/>
    </source>
</evidence>
<dbReference type="RefSeq" id="WP_009763754.1">
    <property type="nucleotide sequence ID" value="NZ_CP141048.1"/>
</dbReference>
<keyword evidence="2" id="KW-1185">Reference proteome</keyword>
<dbReference type="AlphaFoldDB" id="I4YUR2"/>
<dbReference type="PATRIC" id="fig|864069.3.peg.4626"/>
<name>I4YUR2_9HYPH</name>
<dbReference type="STRING" id="864069.MicloDRAFT_00042770"/>
<dbReference type="EMBL" id="JH660645">
    <property type="protein sequence ID" value="EIM27704.1"/>
    <property type="molecule type" value="Genomic_DNA"/>
</dbReference>
<dbReference type="HOGENOM" id="CLU_2554473_0_0_5"/>
<evidence type="ECO:0000313" key="1">
    <source>
        <dbReference type="EMBL" id="EIM27704.1"/>
    </source>
</evidence>
<accession>I4YUR2</accession>
<gene>
    <name evidence="1" type="ORF">MicloDRAFT_00042770</name>
</gene>
<protein>
    <submittedName>
        <fullName evidence="1">Uncharacterized protein</fullName>
    </submittedName>
</protein>
<proteinExistence type="predicted"/>
<dbReference type="OrthoDB" id="8021254at2"/>
<sequence>MSLPEENPLLSCIVPDELIERASRNMAHCLAQFPAIARLRLLAFMHLVEYPDTMRASLEITPSGTMRLILDTKVAPDPAHRH</sequence>
<reference evidence="1 2" key="1">
    <citation type="submission" date="2012-02" db="EMBL/GenBank/DDBJ databases">
        <title>Improved High-Quality Draft sequence of Microvirga sp. WSM3557.</title>
        <authorList>
            <consortium name="US DOE Joint Genome Institute"/>
            <person name="Lucas S."/>
            <person name="Han J."/>
            <person name="Lapidus A."/>
            <person name="Cheng J.-F."/>
            <person name="Goodwin L."/>
            <person name="Pitluck S."/>
            <person name="Peters L."/>
            <person name="Zhang X."/>
            <person name="Detter J.C."/>
            <person name="Han C."/>
            <person name="Tapia R."/>
            <person name="Land M."/>
            <person name="Hauser L."/>
            <person name="Kyrpides N."/>
            <person name="Ivanova N."/>
            <person name="Pagani I."/>
            <person name="Brau L."/>
            <person name="Yates R."/>
            <person name="O'Hara G."/>
            <person name="Rui T."/>
            <person name="Howieson J."/>
            <person name="Reeve W."/>
            <person name="Woyke T."/>
        </authorList>
    </citation>
    <scope>NUCLEOTIDE SEQUENCE [LARGE SCALE GENOMIC DNA]</scope>
    <source>
        <strain evidence="1 2">WSM3557</strain>
    </source>
</reference>
<organism evidence="1 2">
    <name type="scientific">Microvirga lotononidis</name>
    <dbReference type="NCBI Taxonomy" id="864069"/>
    <lineage>
        <taxon>Bacteria</taxon>
        <taxon>Pseudomonadati</taxon>
        <taxon>Pseudomonadota</taxon>
        <taxon>Alphaproteobacteria</taxon>
        <taxon>Hyphomicrobiales</taxon>
        <taxon>Methylobacteriaceae</taxon>
        <taxon>Microvirga</taxon>
    </lineage>
</organism>